<dbReference type="AlphaFoldDB" id="A0A2U1Q0T9"/>
<protein>
    <submittedName>
        <fullName evidence="8">Zinc finger, PMZ-type</fullName>
    </submittedName>
</protein>
<accession>A0A2U1Q0T9</accession>
<evidence type="ECO:0000256" key="3">
    <source>
        <dbReference type="ARBA" id="ARBA00022833"/>
    </source>
</evidence>
<evidence type="ECO:0000256" key="6">
    <source>
        <dbReference type="SAM" id="MobiDB-lite"/>
    </source>
</evidence>
<comment type="caution">
    <text evidence="8">The sequence shown here is derived from an EMBL/GenBank/DDBJ whole genome shotgun (WGS) entry which is preliminary data.</text>
</comment>
<dbReference type="PROSITE" id="PS50966">
    <property type="entry name" value="ZF_SWIM"/>
    <property type="match status" value="1"/>
</dbReference>
<dbReference type="InterPro" id="IPR007527">
    <property type="entry name" value="Znf_SWIM"/>
</dbReference>
<keyword evidence="1" id="KW-0479">Metal-binding</keyword>
<reference evidence="8 9" key="1">
    <citation type="journal article" date="2018" name="Mol. Plant">
        <title>The genome of Artemisia annua provides insight into the evolution of Asteraceae family and artemisinin biosynthesis.</title>
        <authorList>
            <person name="Shen Q."/>
            <person name="Zhang L."/>
            <person name="Liao Z."/>
            <person name="Wang S."/>
            <person name="Yan T."/>
            <person name="Shi P."/>
            <person name="Liu M."/>
            <person name="Fu X."/>
            <person name="Pan Q."/>
            <person name="Wang Y."/>
            <person name="Lv Z."/>
            <person name="Lu X."/>
            <person name="Zhang F."/>
            <person name="Jiang W."/>
            <person name="Ma Y."/>
            <person name="Chen M."/>
            <person name="Hao X."/>
            <person name="Li L."/>
            <person name="Tang Y."/>
            <person name="Lv G."/>
            <person name="Zhou Y."/>
            <person name="Sun X."/>
            <person name="Brodelius P.E."/>
            <person name="Rose J.K.C."/>
            <person name="Tang K."/>
        </authorList>
    </citation>
    <scope>NUCLEOTIDE SEQUENCE [LARGE SCALE GENOMIC DNA]</scope>
    <source>
        <strain evidence="9">cv. Huhao1</strain>
        <tissue evidence="8">Leaf</tissue>
    </source>
</reference>
<evidence type="ECO:0000256" key="5">
    <source>
        <dbReference type="SAM" id="Coils"/>
    </source>
</evidence>
<feature type="coiled-coil region" evidence="5">
    <location>
        <begin position="656"/>
        <end position="697"/>
    </location>
</feature>
<dbReference type="PANTHER" id="PTHR31973">
    <property type="entry name" value="POLYPROTEIN, PUTATIVE-RELATED"/>
    <property type="match status" value="1"/>
</dbReference>
<sequence>MGKGIPDKNRAFTVNLKHDGFFTIKPFGYMEGDEKQITDLNFEGMSYNQLFEVVRHLVHSPLRRLYYCKVGTPLKVGIKELKNDDDVQSFLACGFATKWVVELYAEHLDEDALDIRDNAESVQEEYESSDAYCSSEEEDFHDVDFFHEGEDNVEIKKQTTKDPFLNKLCSNSGHFSGFIDEPINAHTIEVIEDPDHVDAKYRAKPYVVYPRHDPTQDWDKMEPILGMRFENSEQLKLALANYGVHNGYQLWFMRNDWKQLLVYCGRDVLEGRCAGAATLKKRSEMAKRKDGEGCSKDGEGSLTVVQSCSNAGEGSSKSPVKDAKKGRIKRKAVKSVDKEQNVCGFRLFASWMSTENSFQIKSLKSKHKCSRNYNLGSLVTYKWIAHHFAKELIADPFIPLLKMKTEIRSRYWEVIPSGFQELEVRNGNQSYGVNLTRKKCMCRMWELSGIPCIHALAAYQHMNRDPVEGVHDWYSQQKWFEAYQFTIRPVYGSNMWKRTRDPPLLPPLMRTMPGRPRKKRILAPDENNSQVTRRGRIMTCSNCQERGHNKASCKKEAVPPPPKPTRPSKSTARPDYASYASARGRGRGSRGQRGGGRGTRGGGRGQRGGGRGTRGGGRSQQRTKVMEEDEIRQNMEHEYMEMLLIQEEDRLAGEDRQQLEQEAFDEEALRLTLEAEARFAEEDLKREQAEKREHEEWEKNMGLHPSCYLSEDESYDQEPFNRGVLTVNQQVPTQESFAVNMNTDDENMIAEVVDDPCGPSLPETDKGKGVSTSSEPVKKGRKRPANDAPFRIYHKNRGSDTSESDYDARPWAWEDYFPKKFKASDYFMPANRVESTSNMTSKQEAKMSFDARVKVLGLPNALTCEKVGIKPFQKKEAKDPKGKGKNKI</sequence>
<dbReference type="Proteomes" id="UP000245207">
    <property type="component" value="Unassembled WGS sequence"/>
</dbReference>
<organism evidence="8 9">
    <name type="scientific">Artemisia annua</name>
    <name type="common">Sweet wormwood</name>
    <dbReference type="NCBI Taxonomy" id="35608"/>
    <lineage>
        <taxon>Eukaryota</taxon>
        <taxon>Viridiplantae</taxon>
        <taxon>Streptophyta</taxon>
        <taxon>Embryophyta</taxon>
        <taxon>Tracheophyta</taxon>
        <taxon>Spermatophyta</taxon>
        <taxon>Magnoliopsida</taxon>
        <taxon>eudicotyledons</taxon>
        <taxon>Gunneridae</taxon>
        <taxon>Pentapetalae</taxon>
        <taxon>asterids</taxon>
        <taxon>campanulids</taxon>
        <taxon>Asterales</taxon>
        <taxon>Asteraceae</taxon>
        <taxon>Asteroideae</taxon>
        <taxon>Anthemideae</taxon>
        <taxon>Artemisiinae</taxon>
        <taxon>Artemisia</taxon>
    </lineage>
</organism>
<evidence type="ECO:0000256" key="2">
    <source>
        <dbReference type="ARBA" id="ARBA00022771"/>
    </source>
</evidence>
<dbReference type="PANTHER" id="PTHR31973:SF189">
    <property type="entry name" value="TRANSPOSASE, MUDR, PLANT, MULE TRANSPOSASE DOMAIN PROTEIN-RELATED"/>
    <property type="match status" value="1"/>
</dbReference>
<dbReference type="GO" id="GO:0008270">
    <property type="term" value="F:zinc ion binding"/>
    <property type="evidence" value="ECO:0007669"/>
    <property type="project" value="UniProtKB-KW"/>
</dbReference>
<dbReference type="Pfam" id="PF04434">
    <property type="entry name" value="SWIM"/>
    <property type="match status" value="1"/>
</dbReference>
<dbReference type="OrthoDB" id="10656027at2759"/>
<dbReference type="InterPro" id="IPR006564">
    <property type="entry name" value="Znf_PMZ"/>
</dbReference>
<dbReference type="Pfam" id="PF26130">
    <property type="entry name" value="PB1-like"/>
    <property type="match status" value="1"/>
</dbReference>
<feature type="compositionally biased region" description="Basic and acidic residues" evidence="6">
    <location>
        <begin position="545"/>
        <end position="557"/>
    </location>
</feature>
<evidence type="ECO:0000313" key="8">
    <source>
        <dbReference type="EMBL" id="PWA91639.1"/>
    </source>
</evidence>
<name>A0A2U1Q0T9_ARTAN</name>
<dbReference type="InterPro" id="IPR058594">
    <property type="entry name" value="PB1-like_dom_pln"/>
</dbReference>
<keyword evidence="2 4" id="KW-0863">Zinc-finger</keyword>
<feature type="region of interest" description="Disordered" evidence="6">
    <location>
        <begin position="752"/>
        <end position="806"/>
    </location>
</feature>
<dbReference type="EMBL" id="PKPP01000531">
    <property type="protein sequence ID" value="PWA91639.1"/>
    <property type="molecule type" value="Genomic_DNA"/>
</dbReference>
<feature type="compositionally biased region" description="Gly residues" evidence="6">
    <location>
        <begin position="591"/>
        <end position="618"/>
    </location>
</feature>
<evidence type="ECO:0000313" key="9">
    <source>
        <dbReference type="Proteomes" id="UP000245207"/>
    </source>
</evidence>
<feature type="domain" description="SWIM-type" evidence="7">
    <location>
        <begin position="431"/>
        <end position="463"/>
    </location>
</feature>
<keyword evidence="9" id="KW-1185">Reference proteome</keyword>
<keyword evidence="3" id="KW-0862">Zinc</keyword>
<gene>
    <name evidence="8" type="ORF">CTI12_AA023700</name>
</gene>
<keyword evidence="5" id="KW-0175">Coiled coil</keyword>
<evidence type="ECO:0000256" key="4">
    <source>
        <dbReference type="PROSITE-ProRule" id="PRU00325"/>
    </source>
</evidence>
<proteinExistence type="predicted"/>
<evidence type="ECO:0000259" key="7">
    <source>
        <dbReference type="PROSITE" id="PS50966"/>
    </source>
</evidence>
<evidence type="ECO:0000256" key="1">
    <source>
        <dbReference type="ARBA" id="ARBA00022723"/>
    </source>
</evidence>
<dbReference type="SMART" id="SM00575">
    <property type="entry name" value="ZnF_PMZ"/>
    <property type="match status" value="1"/>
</dbReference>
<feature type="region of interest" description="Disordered" evidence="6">
    <location>
        <begin position="502"/>
        <end position="628"/>
    </location>
</feature>